<protein>
    <submittedName>
        <fullName evidence="1">Uncharacterized protein</fullName>
    </submittedName>
</protein>
<sequence>MPQGKIFYALTVKSLIESSQVVIRSLFLPKDSPCIQKETHIPLKPEARAPRSPHPDRFFTAPVFPSRRIKYPAAFLCPFSKAYQPS</sequence>
<comment type="caution">
    <text evidence="1">The sequence shown here is derived from an EMBL/GenBank/DDBJ whole genome shotgun (WGS) entry which is preliminary data.</text>
</comment>
<evidence type="ECO:0000313" key="2">
    <source>
        <dbReference type="Proteomes" id="UP000249417"/>
    </source>
</evidence>
<organism evidence="1 2">
    <name type="scientific">Micavibrio aeruginosavorus</name>
    <dbReference type="NCBI Taxonomy" id="349221"/>
    <lineage>
        <taxon>Bacteria</taxon>
        <taxon>Pseudomonadati</taxon>
        <taxon>Bdellovibrionota</taxon>
        <taxon>Bdellovibrionia</taxon>
        <taxon>Bdellovibrionales</taxon>
        <taxon>Pseudobdellovibrionaceae</taxon>
        <taxon>Micavibrio</taxon>
    </lineage>
</organism>
<evidence type="ECO:0000313" key="1">
    <source>
        <dbReference type="EMBL" id="PZQ47241.1"/>
    </source>
</evidence>
<reference evidence="1 2" key="1">
    <citation type="submission" date="2017-08" db="EMBL/GenBank/DDBJ databases">
        <title>Infants hospitalized years apart are colonized by the same room-sourced microbial strains.</title>
        <authorList>
            <person name="Brooks B."/>
            <person name="Olm M.R."/>
            <person name="Firek B.A."/>
            <person name="Baker R."/>
            <person name="Thomas B.C."/>
            <person name="Morowitz M.J."/>
            <person name="Banfield J.F."/>
        </authorList>
    </citation>
    <scope>NUCLEOTIDE SEQUENCE [LARGE SCALE GENOMIC DNA]</scope>
    <source>
        <strain evidence="1">S2_005_002_R2_29</strain>
    </source>
</reference>
<dbReference type="AlphaFoldDB" id="A0A2W5N151"/>
<gene>
    <name evidence="1" type="ORF">DI551_03690</name>
</gene>
<dbReference type="EMBL" id="QFQB01000015">
    <property type="protein sequence ID" value="PZQ47241.1"/>
    <property type="molecule type" value="Genomic_DNA"/>
</dbReference>
<proteinExistence type="predicted"/>
<name>A0A2W5N151_9BACT</name>
<accession>A0A2W5N151</accession>
<dbReference type="Proteomes" id="UP000249417">
    <property type="component" value="Unassembled WGS sequence"/>
</dbReference>